<evidence type="ECO:0000313" key="2">
    <source>
        <dbReference type="Proteomes" id="UP000092993"/>
    </source>
</evidence>
<dbReference type="OrthoDB" id="2789670at2759"/>
<organism evidence="1 2">
    <name type="scientific">Grifola frondosa</name>
    <name type="common">Maitake</name>
    <name type="synonym">Polyporus frondosus</name>
    <dbReference type="NCBI Taxonomy" id="5627"/>
    <lineage>
        <taxon>Eukaryota</taxon>
        <taxon>Fungi</taxon>
        <taxon>Dikarya</taxon>
        <taxon>Basidiomycota</taxon>
        <taxon>Agaricomycotina</taxon>
        <taxon>Agaricomycetes</taxon>
        <taxon>Polyporales</taxon>
        <taxon>Grifolaceae</taxon>
        <taxon>Grifola</taxon>
    </lineage>
</organism>
<dbReference type="AlphaFoldDB" id="A0A1C7LSD8"/>
<proteinExistence type="predicted"/>
<comment type="caution">
    <text evidence="1">The sequence shown here is derived from an EMBL/GenBank/DDBJ whole genome shotgun (WGS) entry which is preliminary data.</text>
</comment>
<name>A0A1C7LSD8_GRIFR</name>
<sequence length="72" mass="7887">MSSGFLSYPVEFPCSIKPRSAAAYSCELAGQALLTQNCLCFTYLLVPAPRTLSRLRYTSHSTSIMPQPVQSV</sequence>
<protein>
    <submittedName>
        <fullName evidence="1">Uncharacterized protein</fullName>
    </submittedName>
</protein>
<accession>A0A1C7LSD8</accession>
<dbReference type="EMBL" id="LUGG01000023">
    <property type="protein sequence ID" value="OBZ67580.1"/>
    <property type="molecule type" value="Genomic_DNA"/>
</dbReference>
<gene>
    <name evidence="1" type="ORF">A0H81_12409</name>
</gene>
<reference evidence="1 2" key="1">
    <citation type="submission" date="2016-03" db="EMBL/GenBank/DDBJ databases">
        <title>Whole genome sequencing of Grifola frondosa 9006-11.</title>
        <authorList>
            <person name="Min B."/>
            <person name="Park H."/>
            <person name="Kim J.-G."/>
            <person name="Cho H."/>
            <person name="Oh Y.-L."/>
            <person name="Kong W.-S."/>
            <person name="Choi I.-G."/>
        </authorList>
    </citation>
    <scope>NUCLEOTIDE SEQUENCE [LARGE SCALE GENOMIC DNA]</scope>
    <source>
        <strain evidence="1 2">9006-11</strain>
    </source>
</reference>
<evidence type="ECO:0000313" key="1">
    <source>
        <dbReference type="EMBL" id="OBZ67580.1"/>
    </source>
</evidence>
<dbReference type="Proteomes" id="UP000092993">
    <property type="component" value="Unassembled WGS sequence"/>
</dbReference>
<keyword evidence="2" id="KW-1185">Reference proteome</keyword>